<reference evidence="3" key="1">
    <citation type="journal article" date="2023" name="Commun. Biol.">
        <title>Genome analysis of Parmales, the sister group of diatoms, reveals the evolutionary specialization of diatoms from phago-mixotrophs to photoautotrophs.</title>
        <authorList>
            <person name="Ban H."/>
            <person name="Sato S."/>
            <person name="Yoshikawa S."/>
            <person name="Yamada K."/>
            <person name="Nakamura Y."/>
            <person name="Ichinomiya M."/>
            <person name="Sato N."/>
            <person name="Blanc-Mathieu R."/>
            <person name="Endo H."/>
            <person name="Kuwata A."/>
            <person name="Ogata H."/>
        </authorList>
    </citation>
    <scope>NUCLEOTIDE SEQUENCE [LARGE SCALE GENOMIC DNA]</scope>
</reference>
<organism evidence="2 3">
    <name type="scientific">Triparma columacea</name>
    <dbReference type="NCBI Taxonomy" id="722753"/>
    <lineage>
        <taxon>Eukaryota</taxon>
        <taxon>Sar</taxon>
        <taxon>Stramenopiles</taxon>
        <taxon>Ochrophyta</taxon>
        <taxon>Bolidophyceae</taxon>
        <taxon>Parmales</taxon>
        <taxon>Triparmaceae</taxon>
        <taxon>Triparma</taxon>
    </lineage>
</organism>
<evidence type="ECO:0000313" key="2">
    <source>
        <dbReference type="EMBL" id="GMI41938.1"/>
    </source>
</evidence>
<feature type="region of interest" description="Disordered" evidence="1">
    <location>
        <begin position="1"/>
        <end position="72"/>
    </location>
</feature>
<sequence length="266" mass="29162">MSSNAPTNFPRYTDMSFVQPSHPNKSVATPHSVRSKAPPPPPPPALPVPPVVPSSSSPTSMASLLRKKSTLPLATPPQLQAYIEGLESKVSALTLKLEGTREDLESCRKELTEVKASNQSSMKKKDASLSQLRSRCAELRTKWEEAESKLAEKMEKEKKEKERMSLKFGRGARGGGVGTRWGERQANGNVRPNGNARSYKTGKNHTAKYATNRRGSAPVVEVDLSLEPDVDGERVAEAIFQKADRRTTIENGKWSSSGVFEVDFSL</sequence>
<feature type="region of interest" description="Disordered" evidence="1">
    <location>
        <begin position="153"/>
        <end position="204"/>
    </location>
</feature>
<feature type="compositionally biased region" description="Low complexity" evidence="1">
    <location>
        <begin position="53"/>
        <end position="63"/>
    </location>
</feature>
<proteinExistence type="predicted"/>
<dbReference type="AlphaFoldDB" id="A0A9W7GB54"/>
<feature type="compositionally biased region" description="Pro residues" evidence="1">
    <location>
        <begin position="37"/>
        <end position="52"/>
    </location>
</feature>
<dbReference type="Proteomes" id="UP001165065">
    <property type="component" value="Unassembled WGS sequence"/>
</dbReference>
<evidence type="ECO:0000313" key="3">
    <source>
        <dbReference type="Proteomes" id="UP001165065"/>
    </source>
</evidence>
<name>A0A9W7GB54_9STRA</name>
<evidence type="ECO:0000256" key="1">
    <source>
        <dbReference type="SAM" id="MobiDB-lite"/>
    </source>
</evidence>
<dbReference type="OrthoDB" id="10417454at2759"/>
<keyword evidence="3" id="KW-1185">Reference proteome</keyword>
<accession>A0A9W7GB54</accession>
<dbReference type="EMBL" id="BRYA01000162">
    <property type="protein sequence ID" value="GMI41938.1"/>
    <property type="molecule type" value="Genomic_DNA"/>
</dbReference>
<protein>
    <submittedName>
        <fullName evidence="2">Uncharacterized protein</fullName>
    </submittedName>
</protein>
<gene>
    <name evidence="2" type="ORF">TrCOL_g13751</name>
</gene>
<feature type="compositionally biased region" description="Basic and acidic residues" evidence="1">
    <location>
        <begin position="153"/>
        <end position="165"/>
    </location>
</feature>
<comment type="caution">
    <text evidence="2">The sequence shown here is derived from an EMBL/GenBank/DDBJ whole genome shotgun (WGS) entry which is preliminary data.</text>
</comment>
<feature type="compositionally biased region" description="Polar residues" evidence="1">
    <location>
        <begin position="16"/>
        <end position="29"/>
    </location>
</feature>
<feature type="compositionally biased region" description="Polar residues" evidence="1">
    <location>
        <begin position="186"/>
        <end position="198"/>
    </location>
</feature>